<evidence type="ECO:0000313" key="1">
    <source>
        <dbReference type="EMBL" id="RIB06249.1"/>
    </source>
</evidence>
<evidence type="ECO:0000313" key="2">
    <source>
        <dbReference type="Proteomes" id="UP000266673"/>
    </source>
</evidence>
<dbReference type="AlphaFoldDB" id="A0A397UBV5"/>
<sequence>MGHGRIIPSWFDDFKRDWSQLATTPIDNNNHTRYFIDLASSHESDNNLIEIDKDDEALSSRLGNTLAKMDEKQKVEAVRRIADHFEHELAANNFNYVICVINKMDKLFTMLNDIETVQNRRRHNPTWQGSTP</sequence>
<keyword evidence="2" id="KW-1185">Reference proteome</keyword>
<dbReference type="Proteomes" id="UP000266673">
    <property type="component" value="Unassembled WGS sequence"/>
</dbReference>
<proteinExistence type="predicted"/>
<dbReference type="OrthoDB" id="2399536at2759"/>
<accession>A0A397UBV5</accession>
<name>A0A397UBV5_9GLOM</name>
<comment type="caution">
    <text evidence="1">The sequence shown here is derived from an EMBL/GenBank/DDBJ whole genome shotgun (WGS) entry which is preliminary data.</text>
</comment>
<protein>
    <submittedName>
        <fullName evidence="1">Uncharacterized protein</fullName>
    </submittedName>
</protein>
<dbReference type="EMBL" id="QKWP01001847">
    <property type="protein sequence ID" value="RIB06249.1"/>
    <property type="molecule type" value="Genomic_DNA"/>
</dbReference>
<organism evidence="1 2">
    <name type="scientific">Gigaspora rosea</name>
    <dbReference type="NCBI Taxonomy" id="44941"/>
    <lineage>
        <taxon>Eukaryota</taxon>
        <taxon>Fungi</taxon>
        <taxon>Fungi incertae sedis</taxon>
        <taxon>Mucoromycota</taxon>
        <taxon>Glomeromycotina</taxon>
        <taxon>Glomeromycetes</taxon>
        <taxon>Diversisporales</taxon>
        <taxon>Gigasporaceae</taxon>
        <taxon>Gigaspora</taxon>
    </lineage>
</organism>
<reference evidence="1 2" key="1">
    <citation type="submission" date="2018-06" db="EMBL/GenBank/DDBJ databases">
        <title>Comparative genomics reveals the genomic features of Rhizophagus irregularis, R. cerebriforme, R. diaphanum and Gigaspora rosea, and their symbiotic lifestyle signature.</title>
        <authorList>
            <person name="Morin E."/>
            <person name="San Clemente H."/>
            <person name="Chen E.C.H."/>
            <person name="De La Providencia I."/>
            <person name="Hainaut M."/>
            <person name="Kuo A."/>
            <person name="Kohler A."/>
            <person name="Murat C."/>
            <person name="Tang N."/>
            <person name="Roy S."/>
            <person name="Loubradou J."/>
            <person name="Henrissat B."/>
            <person name="Grigoriev I.V."/>
            <person name="Corradi N."/>
            <person name="Roux C."/>
            <person name="Martin F.M."/>
        </authorList>
    </citation>
    <scope>NUCLEOTIDE SEQUENCE [LARGE SCALE GENOMIC DNA]</scope>
    <source>
        <strain evidence="1 2">DAOM 194757</strain>
    </source>
</reference>
<gene>
    <name evidence="1" type="ORF">C2G38_2217609</name>
</gene>